<organism evidence="2 3">
    <name type="scientific">Deinococcus daejeonensis</name>
    <dbReference type="NCBI Taxonomy" id="1007098"/>
    <lineage>
        <taxon>Bacteria</taxon>
        <taxon>Thermotogati</taxon>
        <taxon>Deinococcota</taxon>
        <taxon>Deinococci</taxon>
        <taxon>Deinococcales</taxon>
        <taxon>Deinococcaceae</taxon>
        <taxon>Deinococcus</taxon>
    </lineage>
</organism>
<keyword evidence="3" id="KW-1185">Reference proteome</keyword>
<evidence type="ECO:0000256" key="1">
    <source>
        <dbReference type="SAM" id="MobiDB-lite"/>
    </source>
</evidence>
<comment type="caution">
    <text evidence="2">The sequence shown here is derived from an EMBL/GenBank/DDBJ whole genome shotgun (WGS) entry which is preliminary data.</text>
</comment>
<proteinExistence type="predicted"/>
<feature type="region of interest" description="Disordered" evidence="1">
    <location>
        <begin position="1"/>
        <end position="36"/>
    </location>
</feature>
<protein>
    <submittedName>
        <fullName evidence="2">Uncharacterized protein</fullName>
    </submittedName>
</protein>
<dbReference type="EMBL" id="BMOR01000023">
    <property type="protein sequence ID" value="GGN44562.1"/>
    <property type="molecule type" value="Genomic_DNA"/>
</dbReference>
<reference evidence="3" key="1">
    <citation type="journal article" date="2019" name="Int. J. Syst. Evol. Microbiol.">
        <title>The Global Catalogue of Microorganisms (GCM) 10K type strain sequencing project: providing services to taxonomists for standard genome sequencing and annotation.</title>
        <authorList>
            <consortium name="The Broad Institute Genomics Platform"/>
            <consortium name="The Broad Institute Genome Sequencing Center for Infectious Disease"/>
            <person name="Wu L."/>
            <person name="Ma J."/>
        </authorList>
    </citation>
    <scope>NUCLEOTIDE SEQUENCE [LARGE SCALE GENOMIC DNA]</scope>
    <source>
        <strain evidence="3">JCM 16918</strain>
    </source>
</reference>
<name>A0ABQ2JD24_9DEIO</name>
<gene>
    <name evidence="2" type="ORF">GCM10010842_33270</name>
</gene>
<accession>A0ABQ2JD24</accession>
<sequence>MGSGQNEVQARRTSESAHELRWSHTDGDVNPAAEADDADLHYMYPAALSQAGMVDRDEPLDSL</sequence>
<feature type="compositionally biased region" description="Basic and acidic residues" evidence="1">
    <location>
        <begin position="9"/>
        <end position="27"/>
    </location>
</feature>
<evidence type="ECO:0000313" key="2">
    <source>
        <dbReference type="EMBL" id="GGN44562.1"/>
    </source>
</evidence>
<dbReference type="Proteomes" id="UP000645517">
    <property type="component" value="Unassembled WGS sequence"/>
</dbReference>
<evidence type="ECO:0000313" key="3">
    <source>
        <dbReference type="Proteomes" id="UP000645517"/>
    </source>
</evidence>